<evidence type="ECO:0000256" key="2">
    <source>
        <dbReference type="SAM" id="Phobius"/>
    </source>
</evidence>
<keyword evidence="2" id="KW-1133">Transmembrane helix</keyword>
<dbReference type="EMBL" id="VDUZ01000008">
    <property type="protein sequence ID" value="TXL77520.1"/>
    <property type="molecule type" value="Genomic_DNA"/>
</dbReference>
<dbReference type="AlphaFoldDB" id="A0A5C8PQ02"/>
<feature type="domain" description="TfoX N-terminal" evidence="3">
    <location>
        <begin position="10"/>
        <end position="102"/>
    </location>
</feature>
<dbReference type="SUPFAM" id="SSF159894">
    <property type="entry name" value="YgaC/TfoX-N like"/>
    <property type="match status" value="1"/>
</dbReference>
<reference evidence="4 5" key="1">
    <citation type="submission" date="2019-06" db="EMBL/GenBank/DDBJ databases">
        <title>New taxonomy in bacterial strain CC-CFT640, isolated from vineyard.</title>
        <authorList>
            <person name="Lin S.-Y."/>
            <person name="Tsai C.-F."/>
            <person name="Young C.-C."/>
        </authorList>
    </citation>
    <scope>NUCLEOTIDE SEQUENCE [LARGE SCALE GENOMIC DNA]</scope>
    <source>
        <strain evidence="4 5">CC-CFT640</strain>
    </source>
</reference>
<gene>
    <name evidence="4" type="ORF">FHP25_08790</name>
</gene>
<comment type="caution">
    <text evidence="4">The sequence shown here is derived from an EMBL/GenBank/DDBJ whole genome shotgun (WGS) entry which is preliminary data.</text>
</comment>
<dbReference type="InterPro" id="IPR047525">
    <property type="entry name" value="TfoX-like"/>
</dbReference>
<keyword evidence="2" id="KW-0812">Transmembrane</keyword>
<protein>
    <submittedName>
        <fullName evidence="4">TfoX/Sxy family protein</fullName>
    </submittedName>
</protein>
<accession>A0A5C8PQ02</accession>
<dbReference type="PANTHER" id="PTHR36121">
    <property type="entry name" value="PROTEIN SXY"/>
    <property type="match status" value="1"/>
</dbReference>
<feature type="compositionally biased region" description="Low complexity" evidence="1">
    <location>
        <begin position="96"/>
        <end position="105"/>
    </location>
</feature>
<dbReference type="OrthoDB" id="1524907at2"/>
<keyword evidence="5" id="KW-1185">Reference proteome</keyword>
<keyword evidence="2" id="KW-0472">Membrane</keyword>
<dbReference type="Gene3D" id="3.30.1460.30">
    <property type="entry name" value="YgaC/TfoX-N like chaperone"/>
    <property type="match status" value="1"/>
</dbReference>
<dbReference type="Pfam" id="PF04993">
    <property type="entry name" value="TfoX_N"/>
    <property type="match status" value="1"/>
</dbReference>
<proteinExistence type="predicted"/>
<feature type="region of interest" description="Disordered" evidence="1">
    <location>
        <begin position="96"/>
        <end position="138"/>
    </location>
</feature>
<dbReference type="RefSeq" id="WP_147846560.1">
    <property type="nucleotide sequence ID" value="NZ_VDUZ01000008.1"/>
</dbReference>
<feature type="compositionally biased region" description="Basic residues" evidence="1">
    <location>
        <begin position="126"/>
        <end position="138"/>
    </location>
</feature>
<evidence type="ECO:0000313" key="4">
    <source>
        <dbReference type="EMBL" id="TXL77520.1"/>
    </source>
</evidence>
<dbReference type="Proteomes" id="UP000321638">
    <property type="component" value="Unassembled WGS sequence"/>
</dbReference>
<evidence type="ECO:0000313" key="5">
    <source>
        <dbReference type="Proteomes" id="UP000321638"/>
    </source>
</evidence>
<evidence type="ECO:0000259" key="3">
    <source>
        <dbReference type="Pfam" id="PF04993"/>
    </source>
</evidence>
<dbReference type="PANTHER" id="PTHR36121:SF1">
    <property type="entry name" value="PROTEIN SXY"/>
    <property type="match status" value="1"/>
</dbReference>
<name>A0A5C8PQ02_9HYPH</name>
<evidence type="ECO:0000256" key="1">
    <source>
        <dbReference type="SAM" id="MobiDB-lite"/>
    </source>
</evidence>
<feature type="transmembrane region" description="Helical" evidence="2">
    <location>
        <begin position="29"/>
        <end position="46"/>
    </location>
</feature>
<dbReference type="InterPro" id="IPR007076">
    <property type="entry name" value="TfoX_N"/>
</dbReference>
<sequence>MSDFVDYVRDQLRGIGPFTVRAMFGGHGLYWHGLFFGLIAADTLYLRTDARNRDDYTGRGLAPFKPWEDRSVTLKAYYPVPEDVLEDPDTAGAWARAALDAAQAAGPPKPTARRSAPREDGATASRRGRTPRPGTRTR</sequence>
<organism evidence="4 5">
    <name type="scientific">Vineibacter terrae</name>
    <dbReference type="NCBI Taxonomy" id="2586908"/>
    <lineage>
        <taxon>Bacteria</taxon>
        <taxon>Pseudomonadati</taxon>
        <taxon>Pseudomonadota</taxon>
        <taxon>Alphaproteobacteria</taxon>
        <taxon>Hyphomicrobiales</taxon>
        <taxon>Vineibacter</taxon>
    </lineage>
</organism>